<dbReference type="GO" id="GO:0015562">
    <property type="term" value="F:efflux transmembrane transporter activity"/>
    <property type="evidence" value="ECO:0007669"/>
    <property type="project" value="InterPro"/>
</dbReference>
<dbReference type="PANTHER" id="PTHR30203:SF32">
    <property type="entry name" value="CATION EFFLUX SYSTEM PROTEIN CUSC"/>
    <property type="match status" value="1"/>
</dbReference>
<keyword evidence="2" id="KW-1134">Transmembrane beta strand</keyword>
<dbReference type="OrthoDB" id="7181739at2"/>
<dbReference type="EMBL" id="QAYG01000011">
    <property type="protein sequence ID" value="PTW56550.1"/>
    <property type="molecule type" value="Genomic_DNA"/>
</dbReference>
<feature type="region of interest" description="Disordered" evidence="3">
    <location>
        <begin position="1"/>
        <end position="21"/>
    </location>
</feature>
<feature type="region of interest" description="Disordered" evidence="3">
    <location>
        <begin position="125"/>
        <end position="145"/>
    </location>
</feature>
<keyword evidence="2 4" id="KW-0449">Lipoprotein</keyword>
<dbReference type="Proteomes" id="UP000244081">
    <property type="component" value="Unassembled WGS sequence"/>
</dbReference>
<dbReference type="NCBIfam" id="TIGR01845">
    <property type="entry name" value="outer_NodT"/>
    <property type="match status" value="1"/>
</dbReference>
<dbReference type="Pfam" id="PF02321">
    <property type="entry name" value="OEP"/>
    <property type="match status" value="2"/>
</dbReference>
<dbReference type="Gene3D" id="2.20.200.10">
    <property type="entry name" value="Outer membrane efflux proteins (OEP)"/>
    <property type="match status" value="1"/>
</dbReference>
<dbReference type="SUPFAM" id="SSF56954">
    <property type="entry name" value="Outer membrane efflux proteins (OEP)"/>
    <property type="match status" value="1"/>
</dbReference>
<evidence type="ECO:0000256" key="2">
    <source>
        <dbReference type="RuleBase" id="RU362097"/>
    </source>
</evidence>
<feature type="compositionally biased region" description="Polar residues" evidence="3">
    <location>
        <begin position="1"/>
        <end position="20"/>
    </location>
</feature>
<evidence type="ECO:0000313" key="5">
    <source>
        <dbReference type="Proteomes" id="UP000244081"/>
    </source>
</evidence>
<dbReference type="PANTHER" id="PTHR30203">
    <property type="entry name" value="OUTER MEMBRANE CATION EFFLUX PROTEIN"/>
    <property type="match status" value="1"/>
</dbReference>
<comment type="similarity">
    <text evidence="1 2">Belongs to the outer membrane factor (OMF) (TC 1.B.17) family.</text>
</comment>
<keyword evidence="2" id="KW-0472">Membrane</keyword>
<dbReference type="RefSeq" id="WP_107991593.1">
    <property type="nucleotide sequence ID" value="NZ_QAYG01000011.1"/>
</dbReference>
<evidence type="ECO:0000313" key="4">
    <source>
        <dbReference type="EMBL" id="PTW56550.1"/>
    </source>
</evidence>
<dbReference type="GO" id="GO:0005886">
    <property type="term" value="C:plasma membrane"/>
    <property type="evidence" value="ECO:0007669"/>
    <property type="project" value="UniProtKB-SubCell"/>
</dbReference>
<comment type="subcellular location">
    <subcellularLocation>
        <location evidence="2">Cell membrane</location>
        <topology evidence="2">Lipid-anchor</topology>
    </subcellularLocation>
</comment>
<reference evidence="4 5" key="1">
    <citation type="submission" date="2018-04" db="EMBL/GenBank/DDBJ databases">
        <title>Genomic Encyclopedia of Archaeal and Bacterial Type Strains, Phase II (KMG-II): from individual species to whole genera.</title>
        <authorList>
            <person name="Goeker M."/>
        </authorList>
    </citation>
    <scope>NUCLEOTIDE SEQUENCE [LARGE SCALE GENOMIC DNA]</scope>
    <source>
        <strain evidence="4 5">DSM 23382</strain>
    </source>
</reference>
<dbReference type="AlphaFoldDB" id="A0A2T5UYG9"/>
<evidence type="ECO:0000256" key="1">
    <source>
        <dbReference type="ARBA" id="ARBA00007613"/>
    </source>
</evidence>
<protein>
    <submittedName>
        <fullName evidence="4">NodT family efflux transporter outer membrane factor (OMF) lipoprotein</fullName>
    </submittedName>
</protein>
<keyword evidence="5" id="KW-1185">Reference proteome</keyword>
<dbReference type="Gene3D" id="1.20.1600.10">
    <property type="entry name" value="Outer membrane efflux proteins (OEP)"/>
    <property type="match status" value="1"/>
</dbReference>
<comment type="caution">
    <text evidence="4">The sequence shown here is derived from an EMBL/GenBank/DDBJ whole genome shotgun (WGS) entry which is preliminary data.</text>
</comment>
<evidence type="ECO:0000256" key="3">
    <source>
        <dbReference type="SAM" id="MobiDB-lite"/>
    </source>
</evidence>
<sequence>MTTQIPSATAATSSPGNGRSRNAARAGFRCIGVALSMSLLAGCAVGPDYQIPNLAMPASWAHSGKEHPKGIPDLEHWWTRLNDPILNDLIEEAVDGNLDVATAKARIRQARASYRQATGDLFPTLDGTAAGTRSKSSTQTDSGKGNVSNLFDAGFDASWELDIFGANRRAKEAARYSVDAAEENLRDVLLTLVGDVATYYIDARGYQARIALAQRTAKSQNETADLTQKKFQAGGSSGLDVANATGQAASTEAEIPTLRTSYAQAVHQIGVLLGRPPSAVADRLNKRRAIPRPKLPLPAGIPADVLVNRPDVRLAERELAEYTAKVGVAEAARYPSVSLTGSLSTSALEIGDLAKNSTVAWSFGPSLSVPLFNAGKLKAGADLARAQRDEYFIAYKASILTAMQDVEDALVSLRQQRIRIVKLSRSVGGYRRAAKLSRALYQTGSSSFLDVLDSERSLYSAEDSMLQSQVAIATAYVSLNKALGGGWNGAIDASKPEVVDTNTGPHFAKIEAVPPQRPE</sequence>
<dbReference type="InterPro" id="IPR010131">
    <property type="entry name" value="MdtP/NodT-like"/>
</dbReference>
<proteinExistence type="inferred from homology"/>
<keyword evidence="2" id="KW-0564">Palmitate</keyword>
<name>A0A2T5UYG9_9HYPH</name>
<dbReference type="InterPro" id="IPR003423">
    <property type="entry name" value="OMP_efflux"/>
</dbReference>
<feature type="compositionally biased region" description="Polar residues" evidence="3">
    <location>
        <begin position="131"/>
        <end position="145"/>
    </location>
</feature>
<accession>A0A2T5UYG9</accession>
<keyword evidence="2" id="KW-0812">Transmembrane</keyword>
<organism evidence="4 5">
    <name type="scientific">Breoghania corrubedonensis</name>
    <dbReference type="NCBI Taxonomy" id="665038"/>
    <lineage>
        <taxon>Bacteria</taxon>
        <taxon>Pseudomonadati</taxon>
        <taxon>Pseudomonadota</taxon>
        <taxon>Alphaproteobacteria</taxon>
        <taxon>Hyphomicrobiales</taxon>
        <taxon>Stappiaceae</taxon>
        <taxon>Breoghania</taxon>
    </lineage>
</organism>
<gene>
    <name evidence="4" type="ORF">C8N35_11113</name>
</gene>